<proteinExistence type="predicted"/>
<protein>
    <submittedName>
        <fullName evidence="2">DUF6036 family nucleotidyltransferase</fullName>
    </submittedName>
</protein>
<dbReference type="InterPro" id="IPR045792">
    <property type="entry name" value="DUF6036"/>
</dbReference>
<evidence type="ECO:0000259" key="1">
    <source>
        <dbReference type="Pfam" id="PF19502"/>
    </source>
</evidence>
<feature type="domain" description="DUF6036" evidence="1">
    <location>
        <begin position="18"/>
        <end position="143"/>
    </location>
</feature>
<dbReference type="AlphaFoldDB" id="A0AAW7J105"/>
<reference evidence="2" key="1">
    <citation type="submission" date="2023-06" db="EMBL/GenBank/DDBJ databases">
        <title>Draft Genome Sequences of lactic acid bacteria strains isolated from fermented milk products.</title>
        <authorList>
            <person name="Elcheninov A.G."/>
            <person name="Klyukina A."/>
            <person name="Zayulina K.S."/>
            <person name="Gavirova L.A."/>
            <person name="Shcherbakova P.A."/>
            <person name="Shestakov A.I."/>
            <person name="Kublanov I.V."/>
            <person name="Kochetkova T.V."/>
        </authorList>
    </citation>
    <scope>NUCLEOTIDE SEQUENCE</scope>
    <source>
        <strain evidence="2">TOM.142</strain>
    </source>
</reference>
<dbReference type="RefSeq" id="WP_014570886.1">
    <property type="nucleotide sequence ID" value="NZ_CP065984.1"/>
</dbReference>
<evidence type="ECO:0000313" key="2">
    <source>
        <dbReference type="EMBL" id="MDM7547652.1"/>
    </source>
</evidence>
<accession>A0AAW7J105</accession>
<dbReference type="EMBL" id="JAUCAE010000023">
    <property type="protein sequence ID" value="MDM7547652.1"/>
    <property type="molecule type" value="Genomic_DNA"/>
</dbReference>
<sequence length="171" mass="19640">MGLNRDTIKARFEIVNDELKAQNISVECILIGGAAGIFLSENVRPTMDIDVFLKNQVTNKEVNEIFDENFIEAVTVASVPDPEEMTISDRLTWSNLIVYIPDFYSLAITKLFTDRKKDEEDLLSYILPGISDFDKLDELIRESRIDYVGNINNPFLNVNRLDDYKKELNIK</sequence>
<evidence type="ECO:0000313" key="3">
    <source>
        <dbReference type="Proteomes" id="UP001240905"/>
    </source>
</evidence>
<dbReference type="Proteomes" id="UP001240905">
    <property type="component" value="Unassembled WGS sequence"/>
</dbReference>
<name>A0AAW7J105_9LACT</name>
<dbReference type="Pfam" id="PF19502">
    <property type="entry name" value="DUF6036"/>
    <property type="match status" value="1"/>
</dbReference>
<organism evidence="2 3">
    <name type="scientific">Lactococcus lactis</name>
    <dbReference type="NCBI Taxonomy" id="1358"/>
    <lineage>
        <taxon>Bacteria</taxon>
        <taxon>Bacillati</taxon>
        <taxon>Bacillota</taxon>
        <taxon>Bacilli</taxon>
        <taxon>Lactobacillales</taxon>
        <taxon>Streptococcaceae</taxon>
        <taxon>Lactococcus</taxon>
    </lineage>
</organism>
<comment type="caution">
    <text evidence="2">The sequence shown here is derived from an EMBL/GenBank/DDBJ whole genome shotgun (WGS) entry which is preliminary data.</text>
</comment>
<gene>
    <name evidence="2" type="ORF">QUD52_11530</name>
</gene>